<comment type="caution">
    <text evidence="2">The sequence shown here is derived from an EMBL/GenBank/DDBJ whole genome shotgun (WGS) entry which is preliminary data.</text>
</comment>
<keyword evidence="1" id="KW-1133">Transmembrane helix</keyword>
<name>A0A6A8GIH4_9EURY</name>
<keyword evidence="1" id="KW-0812">Transmembrane</keyword>
<feature type="transmembrane region" description="Helical" evidence="1">
    <location>
        <begin position="12"/>
        <end position="30"/>
    </location>
</feature>
<reference evidence="2 3" key="1">
    <citation type="submission" date="2019-11" db="EMBL/GenBank/DDBJ databases">
        <title>Whole genome sequence of Haloferax sp. MBLA0076.</title>
        <authorList>
            <person name="Seo M.-J."/>
            <person name="Cho E.-S."/>
        </authorList>
    </citation>
    <scope>NUCLEOTIDE SEQUENCE [LARGE SCALE GENOMIC DNA]</scope>
    <source>
        <strain evidence="2 3">MBLA0076</strain>
    </source>
</reference>
<organism evidence="2 3">
    <name type="scientific">Haloferax litoreum</name>
    <dbReference type="NCBI Taxonomy" id="2666140"/>
    <lineage>
        <taxon>Archaea</taxon>
        <taxon>Methanobacteriati</taxon>
        <taxon>Methanobacteriota</taxon>
        <taxon>Stenosarchaea group</taxon>
        <taxon>Halobacteria</taxon>
        <taxon>Halobacteriales</taxon>
        <taxon>Haloferacaceae</taxon>
        <taxon>Haloferax</taxon>
    </lineage>
</organism>
<sequence>MDSSHTDQLVSSVHRAILGGLLAVVGIIAFGTTFRALGSGQYVLGLVSLGVLVGCVFWVLSLLEEGLKER</sequence>
<protein>
    <submittedName>
        <fullName evidence="2">Uncharacterized protein</fullName>
    </submittedName>
</protein>
<gene>
    <name evidence="2" type="ORF">GJR96_11425</name>
</gene>
<dbReference type="RefSeq" id="WP_151163038.1">
    <property type="nucleotide sequence ID" value="NZ_WKJO01000001.1"/>
</dbReference>
<accession>A0A6A8GIH4</accession>
<proteinExistence type="predicted"/>
<evidence type="ECO:0000313" key="2">
    <source>
        <dbReference type="EMBL" id="MRX22561.1"/>
    </source>
</evidence>
<evidence type="ECO:0000256" key="1">
    <source>
        <dbReference type="SAM" id="Phobius"/>
    </source>
</evidence>
<dbReference type="Proteomes" id="UP000439022">
    <property type="component" value="Unassembled WGS sequence"/>
</dbReference>
<evidence type="ECO:0000313" key="3">
    <source>
        <dbReference type="Proteomes" id="UP000439022"/>
    </source>
</evidence>
<keyword evidence="3" id="KW-1185">Reference proteome</keyword>
<keyword evidence="1" id="KW-0472">Membrane</keyword>
<dbReference type="AlphaFoldDB" id="A0A6A8GIH4"/>
<feature type="transmembrane region" description="Helical" evidence="1">
    <location>
        <begin position="42"/>
        <end position="63"/>
    </location>
</feature>
<dbReference type="EMBL" id="WKJO01000001">
    <property type="protein sequence ID" value="MRX22561.1"/>
    <property type="molecule type" value="Genomic_DNA"/>
</dbReference>